<evidence type="ECO:0000259" key="1">
    <source>
        <dbReference type="SMART" id="SM00062"/>
    </source>
</evidence>
<evidence type="ECO:0000313" key="3">
    <source>
        <dbReference type="Proteomes" id="UP000231658"/>
    </source>
</evidence>
<dbReference type="OrthoDB" id="8587856at2"/>
<organism evidence="2 3">
    <name type="scientific">Candidatus Terasakiella magnetica</name>
    <dbReference type="NCBI Taxonomy" id="1867952"/>
    <lineage>
        <taxon>Bacteria</taxon>
        <taxon>Pseudomonadati</taxon>
        <taxon>Pseudomonadota</taxon>
        <taxon>Alphaproteobacteria</taxon>
        <taxon>Rhodospirillales</taxon>
        <taxon>Terasakiellaceae</taxon>
        <taxon>Terasakiella</taxon>
    </lineage>
</organism>
<reference evidence="2 3" key="1">
    <citation type="submission" date="2016-07" db="EMBL/GenBank/DDBJ databases">
        <authorList>
            <person name="Lefevre C.T."/>
        </authorList>
    </citation>
    <scope>NUCLEOTIDE SEQUENCE [LARGE SCALE GENOMIC DNA]</scope>
    <source>
        <strain evidence="2">PR1</strain>
    </source>
</reference>
<protein>
    <submittedName>
        <fullName evidence="2">Putative ABC-type amino acid transport/signal transduction systems, periplasmic component</fullName>
    </submittedName>
</protein>
<dbReference type="Proteomes" id="UP000231658">
    <property type="component" value="Unassembled WGS sequence"/>
</dbReference>
<dbReference type="AlphaFoldDB" id="A0A1C3RHY3"/>
<gene>
    <name evidence="2" type="ORF">MTBPR1_30194</name>
</gene>
<dbReference type="InterPro" id="IPR001638">
    <property type="entry name" value="Solute-binding_3/MltF_N"/>
</dbReference>
<dbReference type="Gene3D" id="3.40.190.10">
    <property type="entry name" value="Periplasmic binding protein-like II"/>
    <property type="match status" value="2"/>
</dbReference>
<name>A0A1C3RHY3_9PROT</name>
<dbReference type="EMBL" id="FLYE01000023">
    <property type="protein sequence ID" value="SCA56824.1"/>
    <property type="molecule type" value="Genomic_DNA"/>
</dbReference>
<dbReference type="PANTHER" id="PTHR38834">
    <property type="entry name" value="PERIPLASMIC SUBSTRATE BINDING PROTEIN FAMILY 3"/>
    <property type="match status" value="1"/>
</dbReference>
<keyword evidence="3" id="KW-1185">Reference proteome</keyword>
<accession>A0A1C3RHY3</accession>
<proteinExistence type="predicted"/>
<dbReference type="STRING" id="1867952.MTBPR1_30194"/>
<dbReference type="SUPFAM" id="SSF53850">
    <property type="entry name" value="Periplasmic binding protein-like II"/>
    <property type="match status" value="1"/>
</dbReference>
<dbReference type="SMART" id="SM00062">
    <property type="entry name" value="PBPb"/>
    <property type="match status" value="1"/>
</dbReference>
<dbReference type="RefSeq" id="WP_083223022.1">
    <property type="nucleotide sequence ID" value="NZ_FLYE01000023.1"/>
</dbReference>
<dbReference type="PANTHER" id="PTHR38834:SF3">
    <property type="entry name" value="SOLUTE-BINDING PROTEIN FAMILY 3_N-TERMINAL DOMAIN-CONTAINING PROTEIN"/>
    <property type="match status" value="1"/>
</dbReference>
<feature type="domain" description="Solute-binding protein family 3/N-terminal" evidence="1">
    <location>
        <begin position="28"/>
        <end position="245"/>
    </location>
</feature>
<sequence length="245" mass="27969">MSKRRLINNFIGLVAVLLLCSTQVKAEQYRLVTGYLPPWSMLGNQQYPGFFVEIAREMVKRAGDDISVEVHPWGRAQTIAQTDANIVVFPMARLEHREKQYQWIAPIKEMKMSFITVNGEKLQVQAAKKLSRVLVHQAAPPEMMLKKHGFKNLVPIHDINPNVIRMMQYGRVDAWFTPLDMAKWMWKLTPNAPKATHGQPLTQHMLYVAASLKTPKSVVGKLSAILEEMHGDGTIKKIISRYRPN</sequence>
<dbReference type="Pfam" id="PF00497">
    <property type="entry name" value="SBP_bac_3"/>
    <property type="match status" value="1"/>
</dbReference>
<evidence type="ECO:0000313" key="2">
    <source>
        <dbReference type="EMBL" id="SCA56824.1"/>
    </source>
</evidence>